<dbReference type="EMBL" id="MU069552">
    <property type="protein sequence ID" value="KAF5839178.1"/>
    <property type="molecule type" value="Genomic_DNA"/>
</dbReference>
<protein>
    <submittedName>
        <fullName evidence="1">Uncharacterized protein</fullName>
    </submittedName>
</protein>
<name>A0ABQ7GX49_DUNSA</name>
<gene>
    <name evidence="1" type="ORF">DUNSADRAFT_1405</name>
</gene>
<organism evidence="1 2">
    <name type="scientific">Dunaliella salina</name>
    <name type="common">Green alga</name>
    <name type="synonym">Protococcus salinus</name>
    <dbReference type="NCBI Taxonomy" id="3046"/>
    <lineage>
        <taxon>Eukaryota</taxon>
        <taxon>Viridiplantae</taxon>
        <taxon>Chlorophyta</taxon>
        <taxon>core chlorophytes</taxon>
        <taxon>Chlorophyceae</taxon>
        <taxon>CS clade</taxon>
        <taxon>Chlamydomonadales</taxon>
        <taxon>Dunaliellaceae</taxon>
        <taxon>Dunaliella</taxon>
    </lineage>
</organism>
<evidence type="ECO:0000313" key="1">
    <source>
        <dbReference type="EMBL" id="KAF5839178.1"/>
    </source>
</evidence>
<evidence type="ECO:0000313" key="2">
    <source>
        <dbReference type="Proteomes" id="UP000815325"/>
    </source>
</evidence>
<proteinExistence type="predicted"/>
<dbReference type="Proteomes" id="UP000815325">
    <property type="component" value="Unassembled WGS sequence"/>
</dbReference>
<keyword evidence="2" id="KW-1185">Reference proteome</keyword>
<accession>A0ABQ7GX49</accession>
<comment type="caution">
    <text evidence="1">The sequence shown here is derived from an EMBL/GenBank/DDBJ whole genome shotgun (WGS) entry which is preliminary data.</text>
</comment>
<reference evidence="1" key="1">
    <citation type="submission" date="2017-08" db="EMBL/GenBank/DDBJ databases">
        <authorList>
            <person name="Polle J.E."/>
            <person name="Barry K."/>
            <person name="Cushman J."/>
            <person name="Schmutz J."/>
            <person name="Tran D."/>
            <person name="Hathwaick L.T."/>
            <person name="Yim W.C."/>
            <person name="Jenkins J."/>
            <person name="Mckie-Krisberg Z.M."/>
            <person name="Prochnik S."/>
            <person name="Lindquist E."/>
            <person name="Dockter R.B."/>
            <person name="Adam C."/>
            <person name="Molina H."/>
            <person name="Bunkerborg J."/>
            <person name="Jin E."/>
            <person name="Buchheim M."/>
            <person name="Magnuson J."/>
        </authorList>
    </citation>
    <scope>NUCLEOTIDE SEQUENCE</scope>
    <source>
        <strain evidence="1">CCAP 19/18</strain>
    </source>
</reference>
<sequence length="50" mass="5263">MLSFPGNKIVNEALFAQATCFHSLVPADSGSSATCFLQAAAGQMIKCQEK</sequence>